<evidence type="ECO:0000313" key="1">
    <source>
        <dbReference type="EMBL" id="PQB07265.1"/>
    </source>
</evidence>
<gene>
    <name evidence="1" type="ORF">BST83_08930</name>
</gene>
<evidence type="ECO:0000313" key="2">
    <source>
        <dbReference type="Proteomes" id="UP000239522"/>
    </source>
</evidence>
<proteinExistence type="predicted"/>
<dbReference type="EMBL" id="MQUA01000013">
    <property type="protein sequence ID" value="PQB07265.1"/>
    <property type="molecule type" value="Genomic_DNA"/>
</dbReference>
<reference evidence="1 2" key="1">
    <citation type="submission" date="2016-11" db="EMBL/GenBank/DDBJ databases">
        <title>Trade-off between light-utilization and light-protection in marine flavobacteria.</title>
        <authorList>
            <person name="Kumagai Y."/>
        </authorList>
    </citation>
    <scope>NUCLEOTIDE SEQUENCE [LARGE SCALE GENOMIC DNA]</scope>
    <source>
        <strain evidence="1 2">ATCC 700397</strain>
    </source>
</reference>
<dbReference type="Proteomes" id="UP000239522">
    <property type="component" value="Unassembled WGS sequence"/>
</dbReference>
<accession>A0A2S7KX88</accession>
<dbReference type="AlphaFoldDB" id="A0A2S7KX88"/>
<organism evidence="1 2">
    <name type="scientific">Polaribacter filamentus</name>
    <dbReference type="NCBI Taxonomy" id="53483"/>
    <lineage>
        <taxon>Bacteria</taxon>
        <taxon>Pseudomonadati</taxon>
        <taxon>Bacteroidota</taxon>
        <taxon>Flavobacteriia</taxon>
        <taxon>Flavobacteriales</taxon>
        <taxon>Flavobacteriaceae</taxon>
    </lineage>
</organism>
<keyword evidence="2" id="KW-1185">Reference proteome</keyword>
<comment type="caution">
    <text evidence="1">The sequence shown here is derived from an EMBL/GenBank/DDBJ whole genome shotgun (WGS) entry which is preliminary data.</text>
</comment>
<name>A0A2S7KX88_9FLAO</name>
<dbReference type="RefSeq" id="WP_104809497.1">
    <property type="nucleotide sequence ID" value="NZ_MQUA01000013.1"/>
</dbReference>
<dbReference type="OrthoDB" id="6293663at2"/>
<sequence>MKLNKEQQEKLISKLNQVWKNKICDVCSTNNWMIDDTLFEIREFHGGKTVLGSGAIKPLITLTCAGCGNTKFMNAIQLGLVDPKNPDGEIKEGGQDE</sequence>
<protein>
    <submittedName>
        <fullName evidence="1">Uncharacterized protein</fullName>
    </submittedName>
</protein>